<evidence type="ECO:0000313" key="2">
    <source>
        <dbReference type="EMBL" id="MDT9592987.1"/>
    </source>
</evidence>
<comment type="caution">
    <text evidence="2">The sequence shown here is derived from an EMBL/GenBank/DDBJ whole genome shotgun (WGS) entry which is preliminary data.</text>
</comment>
<keyword evidence="3" id="KW-1185">Reference proteome</keyword>
<dbReference type="RefSeq" id="WP_315732415.1">
    <property type="nucleotide sequence ID" value="NZ_JAVYII010000003.1"/>
</dbReference>
<dbReference type="Pfam" id="PF22552">
    <property type="entry name" value="TY-Chap3"/>
    <property type="match status" value="1"/>
</dbReference>
<accession>A0ABU3PUT6</accession>
<gene>
    <name evidence="2" type="ORF">RDV89_07900</name>
</gene>
<protein>
    <submittedName>
        <fullName evidence="2">DUF6301 family protein</fullName>
    </submittedName>
</protein>
<dbReference type="InterPro" id="IPR027310">
    <property type="entry name" value="Profilin_CS"/>
</dbReference>
<evidence type="ECO:0000259" key="1">
    <source>
        <dbReference type="Pfam" id="PF22552"/>
    </source>
</evidence>
<dbReference type="PROSITE" id="PS00414">
    <property type="entry name" value="PROFILIN"/>
    <property type="match status" value="1"/>
</dbReference>
<evidence type="ECO:0000313" key="3">
    <source>
        <dbReference type="Proteomes" id="UP001268542"/>
    </source>
</evidence>
<organism evidence="2 3">
    <name type="scientific">Nocardioides imazamoxiresistens</name>
    <dbReference type="NCBI Taxonomy" id="3231893"/>
    <lineage>
        <taxon>Bacteria</taxon>
        <taxon>Bacillati</taxon>
        <taxon>Actinomycetota</taxon>
        <taxon>Actinomycetes</taxon>
        <taxon>Propionibacteriales</taxon>
        <taxon>Nocardioidaceae</taxon>
        <taxon>Nocardioides</taxon>
    </lineage>
</organism>
<dbReference type="InterPro" id="IPR054344">
    <property type="entry name" value="TY-Chap_N"/>
</dbReference>
<name>A0ABU3PUT6_9ACTN</name>
<proteinExistence type="predicted"/>
<reference evidence="2 3" key="1">
    <citation type="submission" date="2023-08" db="EMBL/GenBank/DDBJ databases">
        <title>Nocardioides seae sp. nov., a bacterium isolated from a soil.</title>
        <authorList>
            <person name="Wang X."/>
        </authorList>
    </citation>
    <scope>NUCLEOTIDE SEQUENCE [LARGE SCALE GENOMIC DNA]</scope>
    <source>
        <strain evidence="2 3">YZH12</strain>
    </source>
</reference>
<dbReference type="Proteomes" id="UP001268542">
    <property type="component" value="Unassembled WGS sequence"/>
</dbReference>
<dbReference type="EMBL" id="JAVYII010000003">
    <property type="protein sequence ID" value="MDT9592987.1"/>
    <property type="molecule type" value="Genomic_DNA"/>
</dbReference>
<dbReference type="InterPro" id="IPR046268">
    <property type="entry name" value="DUF6301"/>
</dbReference>
<feature type="domain" description="TY-Chap N-terminal" evidence="1">
    <location>
        <begin position="3"/>
        <end position="112"/>
    </location>
</feature>
<sequence length="334" mass="36391">MTGWEQYADDLTAALRTVGDRVFLIASARERPLAYVQFAGGPDAVDAEASGAGAGPLAYLLEDQGWQPPHPLEVNWRSRLPRAASTAEHAELVARCVAALREAYGVRSPDDLAYRAWREREVAPSGVTWPRARFEALDPGEDPLVLPDLEPGRTPTPAPDPATVASWKAMDPAALCDALDVWARRSWPLAEEDAYAVATRDLGWEIEVEDGRRYVVHPSPGIDRRDVGVAFRRGQLSDVRLTATDATRDRSRAAAAFLGDAFAATVREASARWGTSAAGESQRDDPLAQVRRWTLPGGARVELALTVRAVRAVVTSPQGVAWAERDDEIYFDGL</sequence>
<dbReference type="Pfam" id="PF19818">
    <property type="entry name" value="DUF6301"/>
    <property type="match status" value="1"/>
</dbReference>